<evidence type="ECO:0000313" key="7">
    <source>
        <dbReference type="Proteomes" id="UP000287865"/>
    </source>
</evidence>
<dbReference type="SUPFAM" id="SSF52540">
    <property type="entry name" value="P-loop containing nucleoside triphosphate hydrolases"/>
    <property type="match status" value="1"/>
</dbReference>
<evidence type="ECO:0000256" key="2">
    <source>
        <dbReference type="ARBA" id="ARBA00022932"/>
    </source>
</evidence>
<dbReference type="GO" id="GO:0006261">
    <property type="term" value="P:DNA-templated DNA replication"/>
    <property type="evidence" value="ECO:0007669"/>
    <property type="project" value="TreeGrafter"/>
</dbReference>
<reference evidence="5 7" key="1">
    <citation type="journal article" date="2018" name="Front. Microbiol.">
        <title>Genome-Based Analysis Reveals the Taxonomy and Diversity of the Family Idiomarinaceae.</title>
        <authorList>
            <person name="Liu Y."/>
            <person name="Lai Q."/>
            <person name="Shao Z."/>
        </authorList>
    </citation>
    <scope>NUCLEOTIDE SEQUENCE [LARGE SCALE GENOMIC DNA]</scope>
    <source>
        <strain evidence="5 7">CF12-14</strain>
    </source>
</reference>
<dbReference type="PANTHER" id="PTHR11669">
    <property type="entry name" value="REPLICATION FACTOR C / DNA POLYMERASE III GAMMA-TAU SUBUNIT"/>
    <property type="match status" value="1"/>
</dbReference>
<dbReference type="RefSeq" id="WP_111568969.1">
    <property type="nucleotide sequence ID" value="NZ_PIPK01000004.1"/>
</dbReference>
<dbReference type="GO" id="GO:0003887">
    <property type="term" value="F:DNA-directed DNA polymerase activity"/>
    <property type="evidence" value="ECO:0007669"/>
    <property type="project" value="UniProtKB-KW"/>
</dbReference>
<keyword evidence="2" id="KW-0808">Transferase</keyword>
<dbReference type="InterPro" id="IPR027417">
    <property type="entry name" value="P-loop_NTPase"/>
</dbReference>
<accession>A0A327X6K1</accession>
<organism evidence="4 6">
    <name type="scientific">Aliidiomarina maris</name>
    <dbReference type="NCBI Taxonomy" id="531312"/>
    <lineage>
        <taxon>Bacteria</taxon>
        <taxon>Pseudomonadati</taxon>
        <taxon>Pseudomonadota</taxon>
        <taxon>Gammaproteobacteria</taxon>
        <taxon>Alteromonadales</taxon>
        <taxon>Idiomarinaceae</taxon>
        <taxon>Aliidiomarina</taxon>
    </lineage>
</organism>
<dbReference type="Proteomes" id="UP000249203">
    <property type="component" value="Unassembled WGS sequence"/>
</dbReference>
<dbReference type="OrthoDB" id="9811073at2"/>
<dbReference type="GO" id="GO:0009360">
    <property type="term" value="C:DNA polymerase III complex"/>
    <property type="evidence" value="ECO:0007669"/>
    <property type="project" value="TreeGrafter"/>
</dbReference>
<dbReference type="AlphaFoldDB" id="A0A327X6K1"/>
<dbReference type="Pfam" id="PF13177">
    <property type="entry name" value="DNA_pol3_delta2"/>
    <property type="match status" value="1"/>
</dbReference>
<gene>
    <name evidence="4" type="ORF">B0I24_10477</name>
    <name evidence="5" type="ORF">CWE07_05965</name>
</gene>
<comment type="catalytic activity">
    <reaction evidence="3">
        <text>DNA(n) + a 2'-deoxyribonucleoside 5'-triphosphate = DNA(n+1) + diphosphate</text>
        <dbReference type="Rhea" id="RHEA:22508"/>
        <dbReference type="Rhea" id="RHEA-COMP:17339"/>
        <dbReference type="Rhea" id="RHEA-COMP:17340"/>
        <dbReference type="ChEBI" id="CHEBI:33019"/>
        <dbReference type="ChEBI" id="CHEBI:61560"/>
        <dbReference type="ChEBI" id="CHEBI:173112"/>
        <dbReference type="EC" id="2.7.7.7"/>
    </reaction>
</comment>
<sequence>MKMPWLRQCWQQIMQSAQQQRLAHGIALPWQPELGSDKLITQLSHWALCQQREHSMQACGHCKSCTLLASGHHPDFIRFGEQASDSIGVDDVRHLQQKLQQSSHQGGRKVAVLANAHMLTVAASNALLKTLEEPPGDVLIIIAPARWQSLLPTIRSRLQYYPIYAPDIEGLAQWLSQYAHTPVAAQESLRPWCAKPLLALSHFSTAQDNQAAGAEHLSQAHLHTLLSHASVDKSLATPEQGLFLISHMESLLRDIGWLAQGGALAGCRLPELCDTLAIRQWPPSHFKRRELMNAQRACQQARRMLQGPKGLNVQLALQELLIQMRTAVQPA</sequence>
<evidence type="ECO:0000313" key="4">
    <source>
        <dbReference type="EMBL" id="RAJ98876.1"/>
    </source>
</evidence>
<keyword evidence="7" id="KW-1185">Reference proteome</keyword>
<keyword evidence="2" id="KW-0239">DNA-directed DNA polymerase</keyword>
<dbReference type="EMBL" id="PIPK01000004">
    <property type="protein sequence ID" value="RUO25023.1"/>
    <property type="molecule type" value="Genomic_DNA"/>
</dbReference>
<reference evidence="4 6" key="2">
    <citation type="submission" date="2018-06" db="EMBL/GenBank/DDBJ databases">
        <title>Genomic Encyclopedia of Type Strains, Phase III (KMG-III): the genomes of soil and plant-associated and newly described type strains.</title>
        <authorList>
            <person name="Whitman W."/>
        </authorList>
    </citation>
    <scope>NUCLEOTIDE SEQUENCE [LARGE SCALE GENOMIC DNA]</scope>
    <source>
        <strain evidence="4 6">CGMCC 1.15366</strain>
    </source>
</reference>
<dbReference type="InterPro" id="IPR050238">
    <property type="entry name" value="DNA_Rep/Repair_Clamp_Loader"/>
</dbReference>
<evidence type="ECO:0000256" key="3">
    <source>
        <dbReference type="ARBA" id="ARBA00049244"/>
    </source>
</evidence>
<proteinExistence type="predicted"/>
<evidence type="ECO:0000256" key="1">
    <source>
        <dbReference type="ARBA" id="ARBA00012417"/>
    </source>
</evidence>
<evidence type="ECO:0000313" key="6">
    <source>
        <dbReference type="Proteomes" id="UP000249203"/>
    </source>
</evidence>
<dbReference type="EMBL" id="QLMD01000004">
    <property type="protein sequence ID" value="RAJ98876.1"/>
    <property type="molecule type" value="Genomic_DNA"/>
</dbReference>
<dbReference type="EC" id="2.7.7.7" evidence="1"/>
<dbReference type="Proteomes" id="UP000287865">
    <property type="component" value="Unassembled WGS sequence"/>
</dbReference>
<dbReference type="PANTHER" id="PTHR11669:SF8">
    <property type="entry name" value="DNA POLYMERASE III SUBUNIT DELTA"/>
    <property type="match status" value="1"/>
</dbReference>
<comment type="caution">
    <text evidence="4">The sequence shown here is derived from an EMBL/GenBank/DDBJ whole genome shotgun (WGS) entry which is preliminary data.</text>
</comment>
<dbReference type="Gene3D" id="3.40.50.300">
    <property type="entry name" value="P-loop containing nucleotide triphosphate hydrolases"/>
    <property type="match status" value="1"/>
</dbReference>
<protein>
    <recommendedName>
        <fullName evidence="1">DNA-directed DNA polymerase</fullName>
        <ecNumber evidence="1">2.7.7.7</ecNumber>
    </recommendedName>
</protein>
<name>A0A327X6K1_9GAMM</name>
<keyword evidence="2" id="KW-0548">Nucleotidyltransferase</keyword>
<evidence type="ECO:0000313" key="5">
    <source>
        <dbReference type="EMBL" id="RUO25023.1"/>
    </source>
</evidence>